<sequence length="567" mass="62747">MSCNNSTKKEGPENEAVAEPYQLRQTIYHNGDILTMAGEEASYVEAVVQREGQIIFVGSKEDAMAQFGGKAKEVDLNGQTMLPGFIDGHGHVFNVGLQAASANLLPPPDGDGNSVESLQQILRDWIGSNQEFIDSTGWIIGFGYDDSQLDRYPTKEDLDAVSTDIPIYIIHQSGHLSVVNSKGLELAGYTAETQDPKGGKIRRIDGSNEPNGILEEVAHFMVLLTKILPQMKPELQDDMLVKGQKLYASFGYTTAQEGRSTPDGTATMERAAEKDELILDIVSYVDILSNRDAANSKYQGKTYTNKYRIGGVKLNLDGSPQGKTAWLSHPYFIPPAGEPADYHGYESMTDEDAYKHVADAYQNNLQILAHCNGDSAIDQYIAAVSRANKEFGNNDRRTVIIHAQTAREEQLDSFVKEKMWPSFFPMHTFYWGDYHVNSVLGKERAYKISPTNTAYKKGLRFTSHHDAPVALPSSIRVLSATVTRASRSGQIIGPDERISPFLALKALTDWAAYQHFEEKSKGTIEVGKVADFVILDKNPLKIDPMQLANLNVEQTIKGGEIIYNKKP</sequence>
<organism evidence="2 3">
    <name type="scientific">Aureitalea marina</name>
    <dbReference type="NCBI Taxonomy" id="930804"/>
    <lineage>
        <taxon>Bacteria</taxon>
        <taxon>Pseudomonadati</taxon>
        <taxon>Bacteroidota</taxon>
        <taxon>Flavobacteriia</taxon>
        <taxon>Flavobacteriales</taxon>
        <taxon>Flavobacteriaceae</taxon>
        <taxon>Aureitalea</taxon>
    </lineage>
</organism>
<dbReference type="Gene3D" id="3.20.20.140">
    <property type="entry name" value="Metal-dependent hydrolases"/>
    <property type="match status" value="1"/>
</dbReference>
<dbReference type="AlphaFoldDB" id="A0A2S7KTB0"/>
<protein>
    <submittedName>
        <fullName evidence="2">Hydrolase</fullName>
    </submittedName>
</protein>
<dbReference type="OrthoDB" id="9767366at2"/>
<dbReference type="InterPro" id="IPR032466">
    <property type="entry name" value="Metal_Hydrolase"/>
</dbReference>
<comment type="caution">
    <text evidence="2">The sequence shown here is derived from an EMBL/GenBank/DDBJ whole genome shotgun (WGS) entry which is preliminary data.</text>
</comment>
<evidence type="ECO:0000313" key="2">
    <source>
        <dbReference type="EMBL" id="PQB05860.1"/>
    </source>
</evidence>
<gene>
    <name evidence="2" type="ORF">BST85_13855</name>
</gene>
<dbReference type="Gene3D" id="2.30.40.10">
    <property type="entry name" value="Urease, subunit C, domain 1"/>
    <property type="match status" value="1"/>
</dbReference>
<dbReference type="Proteomes" id="UP000239800">
    <property type="component" value="Unassembled WGS sequence"/>
</dbReference>
<dbReference type="InterPro" id="IPR013108">
    <property type="entry name" value="Amidohydro_3"/>
</dbReference>
<keyword evidence="2" id="KW-0378">Hydrolase</keyword>
<name>A0A2S7KTB0_9FLAO</name>
<dbReference type="CDD" id="cd01300">
    <property type="entry name" value="YtcJ_like"/>
    <property type="match status" value="1"/>
</dbReference>
<evidence type="ECO:0000259" key="1">
    <source>
        <dbReference type="Pfam" id="PF07969"/>
    </source>
</evidence>
<dbReference type="GO" id="GO:0016810">
    <property type="term" value="F:hydrolase activity, acting on carbon-nitrogen (but not peptide) bonds"/>
    <property type="evidence" value="ECO:0007669"/>
    <property type="project" value="InterPro"/>
</dbReference>
<dbReference type="PANTHER" id="PTHR22642:SF2">
    <property type="entry name" value="PROTEIN LONG AFTER FAR-RED 3"/>
    <property type="match status" value="1"/>
</dbReference>
<feature type="domain" description="Amidohydrolase 3" evidence="1">
    <location>
        <begin position="72"/>
        <end position="563"/>
    </location>
</feature>
<dbReference type="Pfam" id="PF07969">
    <property type="entry name" value="Amidohydro_3"/>
    <property type="match status" value="1"/>
</dbReference>
<dbReference type="InterPro" id="IPR011059">
    <property type="entry name" value="Metal-dep_hydrolase_composite"/>
</dbReference>
<keyword evidence="3" id="KW-1185">Reference proteome</keyword>
<dbReference type="PANTHER" id="PTHR22642">
    <property type="entry name" value="IMIDAZOLONEPROPIONASE"/>
    <property type="match status" value="1"/>
</dbReference>
<dbReference type="Gene3D" id="3.10.310.70">
    <property type="match status" value="1"/>
</dbReference>
<accession>A0A2S7KTB0</accession>
<dbReference type="EMBL" id="MQUB01000001">
    <property type="protein sequence ID" value="PQB05860.1"/>
    <property type="molecule type" value="Genomic_DNA"/>
</dbReference>
<evidence type="ECO:0000313" key="3">
    <source>
        <dbReference type="Proteomes" id="UP000239800"/>
    </source>
</evidence>
<dbReference type="SUPFAM" id="SSF51556">
    <property type="entry name" value="Metallo-dependent hydrolases"/>
    <property type="match status" value="1"/>
</dbReference>
<reference evidence="2 3" key="1">
    <citation type="submission" date="2016-11" db="EMBL/GenBank/DDBJ databases">
        <title>Trade-off between light-utilization and light-protection in marine flavobacteria.</title>
        <authorList>
            <person name="Kumagai Y."/>
        </authorList>
    </citation>
    <scope>NUCLEOTIDE SEQUENCE [LARGE SCALE GENOMIC DNA]</scope>
    <source>
        <strain evidence="2 3">NBRC 107741</strain>
    </source>
</reference>
<proteinExistence type="predicted"/>
<dbReference type="InterPro" id="IPR033932">
    <property type="entry name" value="YtcJ-like"/>
</dbReference>
<dbReference type="SUPFAM" id="SSF51338">
    <property type="entry name" value="Composite domain of metallo-dependent hydrolases"/>
    <property type="match status" value="1"/>
</dbReference>